<evidence type="ECO:0000313" key="2">
    <source>
        <dbReference type="Proteomes" id="UP000719412"/>
    </source>
</evidence>
<comment type="caution">
    <text evidence="1">The sequence shown here is derived from an EMBL/GenBank/DDBJ whole genome shotgun (WGS) entry which is preliminary data.</text>
</comment>
<gene>
    <name evidence="1" type="ORF">GEV33_005360</name>
</gene>
<protein>
    <submittedName>
        <fullName evidence="1">Uncharacterized protein</fullName>
    </submittedName>
</protein>
<reference evidence="1" key="2">
    <citation type="submission" date="2021-08" db="EMBL/GenBank/DDBJ databases">
        <authorList>
            <person name="Eriksson T."/>
        </authorList>
    </citation>
    <scope>NUCLEOTIDE SEQUENCE</scope>
    <source>
        <strain evidence="1">Stoneville</strain>
        <tissue evidence="1">Whole head</tissue>
    </source>
</reference>
<organism evidence="1 2">
    <name type="scientific">Tenebrio molitor</name>
    <name type="common">Yellow mealworm beetle</name>
    <dbReference type="NCBI Taxonomy" id="7067"/>
    <lineage>
        <taxon>Eukaryota</taxon>
        <taxon>Metazoa</taxon>
        <taxon>Ecdysozoa</taxon>
        <taxon>Arthropoda</taxon>
        <taxon>Hexapoda</taxon>
        <taxon>Insecta</taxon>
        <taxon>Pterygota</taxon>
        <taxon>Neoptera</taxon>
        <taxon>Endopterygota</taxon>
        <taxon>Coleoptera</taxon>
        <taxon>Polyphaga</taxon>
        <taxon>Cucujiformia</taxon>
        <taxon>Tenebrionidae</taxon>
        <taxon>Tenebrio</taxon>
    </lineage>
</organism>
<dbReference type="AlphaFoldDB" id="A0A8J6LLX7"/>
<reference evidence="1" key="1">
    <citation type="journal article" date="2020" name="J Insects Food Feed">
        <title>The yellow mealworm (Tenebrio molitor) genome: a resource for the emerging insects as food and feed industry.</title>
        <authorList>
            <person name="Eriksson T."/>
            <person name="Andere A."/>
            <person name="Kelstrup H."/>
            <person name="Emery V."/>
            <person name="Picard C."/>
        </authorList>
    </citation>
    <scope>NUCLEOTIDE SEQUENCE</scope>
    <source>
        <strain evidence="1">Stoneville</strain>
        <tissue evidence="1">Whole head</tissue>
    </source>
</reference>
<name>A0A8J6LLX7_TENMO</name>
<dbReference type="Proteomes" id="UP000719412">
    <property type="component" value="Unassembled WGS sequence"/>
</dbReference>
<sequence>MPSQLCPRNQAPPSNIFLQHKTVLIDLSPPLGRDNIMKHDFPVSRRGATAGCNATIFRSLEISQDTVCLADMVLDPFYLHNRAANLPIRPWRRVRRRGVARPQQKPSLRPINDHFLFAAIKSSTC</sequence>
<dbReference type="EMBL" id="JABDTM020019498">
    <property type="protein sequence ID" value="KAH0817431.1"/>
    <property type="molecule type" value="Genomic_DNA"/>
</dbReference>
<proteinExistence type="predicted"/>
<accession>A0A8J6LLX7</accession>
<evidence type="ECO:0000313" key="1">
    <source>
        <dbReference type="EMBL" id="KAH0817431.1"/>
    </source>
</evidence>
<keyword evidence="2" id="KW-1185">Reference proteome</keyword>